<feature type="transmembrane region" description="Helical" evidence="8">
    <location>
        <begin position="254"/>
        <end position="274"/>
    </location>
</feature>
<evidence type="ECO:0000313" key="10">
    <source>
        <dbReference type="Proteomes" id="UP001595916"/>
    </source>
</evidence>
<keyword evidence="7 8" id="KW-0472">Membrane</keyword>
<dbReference type="InterPro" id="IPR004776">
    <property type="entry name" value="Mem_transp_PIN-like"/>
</dbReference>
<evidence type="ECO:0000256" key="4">
    <source>
        <dbReference type="ARBA" id="ARBA00022475"/>
    </source>
</evidence>
<evidence type="ECO:0000256" key="3">
    <source>
        <dbReference type="ARBA" id="ARBA00022448"/>
    </source>
</evidence>
<keyword evidence="10" id="KW-1185">Reference proteome</keyword>
<gene>
    <name evidence="9" type="ORF">ACFO4R_09670</name>
</gene>
<feature type="transmembrane region" description="Helical" evidence="8">
    <location>
        <begin position="196"/>
        <end position="217"/>
    </location>
</feature>
<feature type="transmembrane region" description="Helical" evidence="8">
    <location>
        <begin position="6"/>
        <end position="27"/>
    </location>
</feature>
<keyword evidence="5 8" id="KW-0812">Transmembrane</keyword>
<evidence type="ECO:0000256" key="1">
    <source>
        <dbReference type="ARBA" id="ARBA00004651"/>
    </source>
</evidence>
<evidence type="ECO:0000256" key="5">
    <source>
        <dbReference type="ARBA" id="ARBA00022692"/>
    </source>
</evidence>
<sequence length="310" mass="34507">MFVRLAQLLLPVFSIIFIGGFCRYRNYINRDLVKYGNEAIFKVFLPLSLFLSIYRLDNIGKISLLPLCFLMSYTVLIFILGWIYNTRLCRDVQTRSVMIQSYIRPNLLLFGLPIAASYYTDQGYELVILNLLLMVPFVNIMALLCFELGINGRVPLRTIAGNIMKNKIVTGAMAGLVCRLIGLEIPELFLKPVQSLSSVAGPLGLFLIGAGLSFQSVRKEGLCVADSVLWKNFLVPYTAIFIAVLLGLRGQSLFVIAIALLSPVAISSYTYAIVYTNKDKLAAMLVMMTTLVSLGSVSLAFFVLMKYSLI</sequence>
<keyword evidence="4" id="KW-1003">Cell membrane</keyword>
<feature type="transmembrane region" description="Helical" evidence="8">
    <location>
        <begin position="62"/>
        <end position="83"/>
    </location>
</feature>
<feature type="transmembrane region" description="Helical" evidence="8">
    <location>
        <begin position="103"/>
        <end position="120"/>
    </location>
</feature>
<comment type="caution">
    <text evidence="9">The sequence shown here is derived from an EMBL/GenBank/DDBJ whole genome shotgun (WGS) entry which is preliminary data.</text>
</comment>
<comment type="similarity">
    <text evidence="2">Belongs to the auxin efflux carrier (TC 2.A.69) family.</text>
</comment>
<evidence type="ECO:0000256" key="7">
    <source>
        <dbReference type="ARBA" id="ARBA00023136"/>
    </source>
</evidence>
<dbReference type="Proteomes" id="UP001595916">
    <property type="component" value="Unassembled WGS sequence"/>
</dbReference>
<dbReference type="PANTHER" id="PTHR36838">
    <property type="entry name" value="AUXIN EFFLUX CARRIER FAMILY PROTEIN"/>
    <property type="match status" value="1"/>
</dbReference>
<evidence type="ECO:0000256" key="8">
    <source>
        <dbReference type="SAM" id="Phobius"/>
    </source>
</evidence>
<dbReference type="Pfam" id="PF03547">
    <property type="entry name" value="Mem_trans"/>
    <property type="match status" value="2"/>
</dbReference>
<proteinExistence type="inferred from homology"/>
<protein>
    <submittedName>
        <fullName evidence="9">AEC family transporter</fullName>
    </submittedName>
</protein>
<feature type="transmembrane region" description="Helical" evidence="8">
    <location>
        <begin position="229"/>
        <end position="248"/>
    </location>
</feature>
<evidence type="ECO:0000256" key="6">
    <source>
        <dbReference type="ARBA" id="ARBA00022989"/>
    </source>
</evidence>
<organism evidence="9 10">
    <name type="scientific">Filifactor villosus</name>
    <dbReference type="NCBI Taxonomy" id="29374"/>
    <lineage>
        <taxon>Bacteria</taxon>
        <taxon>Bacillati</taxon>
        <taxon>Bacillota</taxon>
        <taxon>Clostridia</taxon>
        <taxon>Peptostreptococcales</taxon>
        <taxon>Filifactoraceae</taxon>
        <taxon>Filifactor</taxon>
    </lineage>
</organism>
<comment type="subcellular location">
    <subcellularLocation>
        <location evidence="1">Cell membrane</location>
        <topology evidence="1">Multi-pass membrane protein</topology>
    </subcellularLocation>
</comment>
<evidence type="ECO:0000256" key="2">
    <source>
        <dbReference type="ARBA" id="ARBA00010145"/>
    </source>
</evidence>
<dbReference type="Gene3D" id="1.20.1530.20">
    <property type="match status" value="1"/>
</dbReference>
<feature type="transmembrane region" description="Helical" evidence="8">
    <location>
        <begin position="39"/>
        <end position="56"/>
    </location>
</feature>
<keyword evidence="6 8" id="KW-1133">Transmembrane helix</keyword>
<reference evidence="10" key="1">
    <citation type="journal article" date="2019" name="Int. J. Syst. Evol. Microbiol.">
        <title>The Global Catalogue of Microorganisms (GCM) 10K type strain sequencing project: providing services to taxonomists for standard genome sequencing and annotation.</title>
        <authorList>
            <consortium name="The Broad Institute Genomics Platform"/>
            <consortium name="The Broad Institute Genome Sequencing Center for Infectious Disease"/>
            <person name="Wu L."/>
            <person name="Ma J."/>
        </authorList>
    </citation>
    <scope>NUCLEOTIDE SEQUENCE [LARGE SCALE GENOMIC DNA]</scope>
    <source>
        <strain evidence="10">CCUG 46385</strain>
    </source>
</reference>
<evidence type="ECO:0000313" key="9">
    <source>
        <dbReference type="EMBL" id="MFC4805349.1"/>
    </source>
</evidence>
<dbReference type="RefSeq" id="WP_379788904.1">
    <property type="nucleotide sequence ID" value="NZ_JBHSHL010000045.1"/>
</dbReference>
<name>A0ABV9QS78_9FIRM</name>
<accession>A0ABV9QS78</accession>
<dbReference type="InterPro" id="IPR038770">
    <property type="entry name" value="Na+/solute_symporter_sf"/>
</dbReference>
<dbReference type="EMBL" id="JBHSHL010000045">
    <property type="protein sequence ID" value="MFC4805349.1"/>
    <property type="molecule type" value="Genomic_DNA"/>
</dbReference>
<feature type="transmembrane region" description="Helical" evidence="8">
    <location>
        <begin position="126"/>
        <end position="148"/>
    </location>
</feature>
<feature type="transmembrane region" description="Helical" evidence="8">
    <location>
        <begin position="168"/>
        <end position="190"/>
    </location>
</feature>
<keyword evidence="3" id="KW-0813">Transport</keyword>
<feature type="transmembrane region" description="Helical" evidence="8">
    <location>
        <begin position="281"/>
        <end position="304"/>
    </location>
</feature>